<gene>
    <name evidence="11" type="ORF">ERX37_05570</name>
</gene>
<evidence type="ECO:0000256" key="2">
    <source>
        <dbReference type="ARBA" id="ARBA00006484"/>
    </source>
</evidence>
<dbReference type="EMBL" id="SCWE01000002">
    <property type="protein sequence ID" value="TDM01679.1"/>
    <property type="molecule type" value="Genomic_DNA"/>
</dbReference>
<evidence type="ECO:0000256" key="9">
    <source>
        <dbReference type="RuleBase" id="RU000363"/>
    </source>
</evidence>
<evidence type="ECO:0000313" key="11">
    <source>
        <dbReference type="EMBL" id="TDM01679.1"/>
    </source>
</evidence>
<protein>
    <recommendedName>
        <fullName evidence="4">Diacetyl reductase [(S)-acetoin forming]</fullName>
        <ecNumber evidence="3">1.1.1.304</ecNumber>
    </recommendedName>
    <alternativeName>
        <fullName evidence="6">Acetoin(diacetyl) reductase</fullName>
    </alternativeName>
    <alternativeName>
        <fullName evidence="7">Meso-2,3-butanediol dehydrogenase</fullName>
    </alternativeName>
</protein>
<dbReference type="InterPro" id="IPR020904">
    <property type="entry name" value="Sc_DH/Rdtase_CS"/>
</dbReference>
<comment type="catalytic activity">
    <reaction evidence="8">
        <text>(S)-acetoin + NAD(+) = diacetyl + NADH + H(+)</text>
        <dbReference type="Rhea" id="RHEA:27286"/>
        <dbReference type="ChEBI" id="CHEBI:15378"/>
        <dbReference type="ChEBI" id="CHEBI:15687"/>
        <dbReference type="ChEBI" id="CHEBI:16583"/>
        <dbReference type="ChEBI" id="CHEBI:57540"/>
        <dbReference type="ChEBI" id="CHEBI:57945"/>
        <dbReference type="EC" id="1.1.1.304"/>
    </reaction>
</comment>
<evidence type="ECO:0000259" key="10">
    <source>
        <dbReference type="SMART" id="SM00822"/>
    </source>
</evidence>
<dbReference type="PRINTS" id="PR00081">
    <property type="entry name" value="GDHRDH"/>
</dbReference>
<dbReference type="Gene3D" id="3.40.50.720">
    <property type="entry name" value="NAD(P)-binding Rossmann-like Domain"/>
    <property type="match status" value="1"/>
</dbReference>
<evidence type="ECO:0000256" key="5">
    <source>
        <dbReference type="ARBA" id="ARBA00023002"/>
    </source>
</evidence>
<keyword evidence="5" id="KW-0560">Oxidoreductase</keyword>
<dbReference type="PANTHER" id="PTHR44196">
    <property type="entry name" value="DEHYDROGENASE/REDUCTASE SDR FAMILY MEMBER 7B"/>
    <property type="match status" value="1"/>
</dbReference>
<dbReference type="SMART" id="SM00822">
    <property type="entry name" value="PKS_KR"/>
    <property type="match status" value="1"/>
</dbReference>
<dbReference type="Pfam" id="PF00106">
    <property type="entry name" value="adh_short"/>
    <property type="match status" value="1"/>
</dbReference>
<dbReference type="InterPro" id="IPR002347">
    <property type="entry name" value="SDR_fam"/>
</dbReference>
<dbReference type="CDD" id="cd05233">
    <property type="entry name" value="SDR_c"/>
    <property type="match status" value="1"/>
</dbReference>
<dbReference type="FunFam" id="3.40.50.720:FF:000084">
    <property type="entry name" value="Short-chain dehydrogenase reductase"/>
    <property type="match status" value="1"/>
</dbReference>
<feature type="domain" description="Ketoreductase" evidence="10">
    <location>
        <begin position="7"/>
        <end position="170"/>
    </location>
</feature>
<comment type="function">
    <text evidence="1">Catalyzes the irreversible reduction of 2,3-butanediol to (S)-acetoin in the presence of NADH.</text>
</comment>
<evidence type="ECO:0000313" key="12">
    <source>
        <dbReference type="Proteomes" id="UP000295328"/>
    </source>
</evidence>
<dbReference type="SUPFAM" id="SSF51735">
    <property type="entry name" value="NAD(P)-binding Rossmann-fold domains"/>
    <property type="match status" value="1"/>
</dbReference>
<dbReference type="GO" id="GO:0008206">
    <property type="term" value="P:bile acid metabolic process"/>
    <property type="evidence" value="ECO:0007669"/>
    <property type="project" value="UniProtKB-ARBA"/>
</dbReference>
<dbReference type="AlphaFoldDB" id="A0A4R6BJ18"/>
<proteinExistence type="inferred from homology"/>
<evidence type="ECO:0000256" key="6">
    <source>
        <dbReference type="ARBA" id="ARBA00029989"/>
    </source>
</evidence>
<evidence type="ECO:0000256" key="3">
    <source>
        <dbReference type="ARBA" id="ARBA00012848"/>
    </source>
</evidence>
<reference evidence="11 12" key="1">
    <citation type="submission" date="2019-01" db="EMBL/GenBank/DDBJ databases">
        <title>Draft genome sequences of the type strains of six Macrococcus species.</title>
        <authorList>
            <person name="Mazhar S."/>
            <person name="Altermann E."/>
            <person name="Hill C."/>
            <person name="Mcauliffe O."/>
        </authorList>
    </citation>
    <scope>NUCLEOTIDE SEQUENCE [LARGE SCALE GENOMIC DNA]</scope>
    <source>
        <strain evidence="11 12">CCM4809</strain>
    </source>
</reference>
<dbReference type="PANTHER" id="PTHR44196:SF1">
    <property type="entry name" value="DEHYDROGENASE_REDUCTASE SDR FAMILY MEMBER 7B"/>
    <property type="match status" value="1"/>
</dbReference>
<sequence>MENLNDKVALVTGGSRGIGRATAIALANEGAKVVITGRDFDALNDTIEMLDTDASAVVCDMTRAEDIEAAVAHTIETFGQIDILINNAGIMKNATFLETSVEDLRDMLNTNVIGVFTMMQQVLPHMIEQKSGDIVNIASMSAVNASAQTAAYSATKFAVTGLTEGVMREMREHQIRTFTINPSAVLTDLIGETSLDPESMIHPEDIAEVIVSQLKLNRRTFIKTNQIWATNPVKK</sequence>
<dbReference type="EC" id="1.1.1.304" evidence="3"/>
<dbReference type="PRINTS" id="PR00080">
    <property type="entry name" value="SDRFAMILY"/>
</dbReference>
<keyword evidence="12" id="KW-1185">Reference proteome</keyword>
<evidence type="ECO:0000256" key="4">
    <source>
        <dbReference type="ARBA" id="ARBA00016110"/>
    </source>
</evidence>
<comment type="caution">
    <text evidence="11">The sequence shown here is derived from an EMBL/GenBank/DDBJ whole genome shotgun (WGS) entry which is preliminary data.</text>
</comment>
<accession>A0A4R6BJ18</accession>
<dbReference type="OrthoDB" id="9775296at2"/>
<name>A0A4R6BJ18_9STAP</name>
<comment type="similarity">
    <text evidence="2 9">Belongs to the short-chain dehydrogenases/reductases (SDR) family.</text>
</comment>
<organism evidence="11 12">
    <name type="scientific">Macrococcus hajekii</name>
    <dbReference type="NCBI Taxonomy" id="198482"/>
    <lineage>
        <taxon>Bacteria</taxon>
        <taxon>Bacillati</taxon>
        <taxon>Bacillota</taxon>
        <taxon>Bacilli</taxon>
        <taxon>Bacillales</taxon>
        <taxon>Staphylococcaceae</taxon>
        <taxon>Macrococcus</taxon>
    </lineage>
</organism>
<dbReference type="Proteomes" id="UP000295328">
    <property type="component" value="Unassembled WGS sequence"/>
</dbReference>
<dbReference type="GO" id="GO:0052588">
    <property type="term" value="F:diacetyl reductase ((S)-acetoin forming) (NAD+) activity"/>
    <property type="evidence" value="ECO:0007669"/>
    <property type="project" value="UniProtKB-EC"/>
</dbReference>
<dbReference type="InterPro" id="IPR036291">
    <property type="entry name" value="NAD(P)-bd_dom_sf"/>
</dbReference>
<evidence type="ECO:0000256" key="8">
    <source>
        <dbReference type="ARBA" id="ARBA00047315"/>
    </source>
</evidence>
<dbReference type="InterPro" id="IPR057326">
    <property type="entry name" value="KR_dom"/>
</dbReference>
<dbReference type="GO" id="GO:0016020">
    <property type="term" value="C:membrane"/>
    <property type="evidence" value="ECO:0007669"/>
    <property type="project" value="TreeGrafter"/>
</dbReference>
<dbReference type="PROSITE" id="PS00061">
    <property type="entry name" value="ADH_SHORT"/>
    <property type="match status" value="1"/>
</dbReference>
<evidence type="ECO:0000256" key="7">
    <source>
        <dbReference type="ARBA" id="ARBA00031758"/>
    </source>
</evidence>
<evidence type="ECO:0000256" key="1">
    <source>
        <dbReference type="ARBA" id="ARBA00003200"/>
    </source>
</evidence>
<dbReference type="RefSeq" id="WP_133429695.1">
    <property type="nucleotide sequence ID" value="NZ_BMCC01000009.1"/>
</dbReference>